<evidence type="ECO:0008006" key="4">
    <source>
        <dbReference type="Google" id="ProtNLM"/>
    </source>
</evidence>
<accession>A0ABV6QIL7</accession>
<feature type="region of interest" description="Disordered" evidence="1">
    <location>
        <begin position="1"/>
        <end position="21"/>
    </location>
</feature>
<proteinExistence type="predicted"/>
<name>A0ABV6QIL7_9ACTN</name>
<gene>
    <name evidence="2" type="ORF">ACFFGN_10445</name>
</gene>
<dbReference type="Proteomes" id="UP001589890">
    <property type="component" value="Unassembled WGS sequence"/>
</dbReference>
<dbReference type="RefSeq" id="WP_380045899.1">
    <property type="nucleotide sequence ID" value="NZ_JBHLTC010000011.1"/>
</dbReference>
<evidence type="ECO:0000313" key="2">
    <source>
        <dbReference type="EMBL" id="MFC0624480.1"/>
    </source>
</evidence>
<dbReference type="EMBL" id="JBHLTC010000011">
    <property type="protein sequence ID" value="MFC0624480.1"/>
    <property type="molecule type" value="Genomic_DNA"/>
</dbReference>
<keyword evidence="3" id="KW-1185">Reference proteome</keyword>
<protein>
    <recommendedName>
        <fullName evidence="4">Mtc1 family protein</fullName>
    </recommendedName>
</protein>
<evidence type="ECO:0000256" key="1">
    <source>
        <dbReference type="SAM" id="MobiDB-lite"/>
    </source>
</evidence>
<reference evidence="2 3" key="1">
    <citation type="submission" date="2024-09" db="EMBL/GenBank/DDBJ databases">
        <authorList>
            <person name="Sun Q."/>
            <person name="Mori K."/>
        </authorList>
    </citation>
    <scope>NUCLEOTIDE SEQUENCE [LARGE SCALE GENOMIC DNA]</scope>
    <source>
        <strain evidence="2 3">CGMCC 1.15906</strain>
    </source>
</reference>
<sequence length="70" mass="7727">MSWSWRFETATGEPADPGDLATAEFSAQGDAESWLGEFWRELAEAGVAQVRLFEDGREVYGPMSLAAQED</sequence>
<comment type="caution">
    <text evidence="2">The sequence shown here is derived from an EMBL/GenBank/DDBJ whole genome shotgun (WGS) entry which is preliminary data.</text>
</comment>
<evidence type="ECO:0000313" key="3">
    <source>
        <dbReference type="Proteomes" id="UP001589890"/>
    </source>
</evidence>
<organism evidence="2 3">
    <name type="scientific">Kribbella deserti</name>
    <dbReference type="NCBI Taxonomy" id="1926257"/>
    <lineage>
        <taxon>Bacteria</taxon>
        <taxon>Bacillati</taxon>
        <taxon>Actinomycetota</taxon>
        <taxon>Actinomycetes</taxon>
        <taxon>Propionibacteriales</taxon>
        <taxon>Kribbellaceae</taxon>
        <taxon>Kribbella</taxon>
    </lineage>
</organism>